<accession>A0A0A3XH69</accession>
<sequence>MVISRATASVAFILLLIATLSSNAESAEIKVSVDKSGQATIWITGEIVPGDADRFSQSVRQANDAGKFVANVRLDSPGGNLLEGVKIADAIRFGKTSIAQAFQAPSLPVMLSCSCVMPKLRAINHGGATQAKTKMTQQFELSSPKNFL</sequence>
<dbReference type="SUPFAM" id="SSF52096">
    <property type="entry name" value="ClpP/crotonase"/>
    <property type="match status" value="1"/>
</dbReference>
<gene>
    <name evidence="2" type="ORF">MA20_43405</name>
</gene>
<proteinExistence type="predicted"/>
<name>A0A0A3XH69_BRAJP</name>
<dbReference type="RefSeq" id="WP_041960568.1">
    <property type="nucleotide sequence ID" value="NZ_JRPN01000043.1"/>
</dbReference>
<feature type="signal peptide" evidence="1">
    <location>
        <begin position="1"/>
        <end position="26"/>
    </location>
</feature>
<protein>
    <submittedName>
        <fullName evidence="2">Uncharacterized protein</fullName>
    </submittedName>
</protein>
<dbReference type="EMBL" id="JRPN01000043">
    <property type="protein sequence ID" value="KGT73650.1"/>
    <property type="molecule type" value="Genomic_DNA"/>
</dbReference>
<evidence type="ECO:0000256" key="1">
    <source>
        <dbReference type="SAM" id="SignalP"/>
    </source>
</evidence>
<dbReference type="AlphaFoldDB" id="A0A0A3XH69"/>
<evidence type="ECO:0000313" key="3">
    <source>
        <dbReference type="Proteomes" id="UP000030377"/>
    </source>
</evidence>
<keyword evidence="1" id="KW-0732">Signal</keyword>
<comment type="caution">
    <text evidence="2">The sequence shown here is derived from an EMBL/GenBank/DDBJ whole genome shotgun (WGS) entry which is preliminary data.</text>
</comment>
<evidence type="ECO:0000313" key="2">
    <source>
        <dbReference type="EMBL" id="KGT73650.1"/>
    </source>
</evidence>
<organism evidence="2 3">
    <name type="scientific">Bradyrhizobium japonicum</name>
    <dbReference type="NCBI Taxonomy" id="375"/>
    <lineage>
        <taxon>Bacteria</taxon>
        <taxon>Pseudomonadati</taxon>
        <taxon>Pseudomonadota</taxon>
        <taxon>Alphaproteobacteria</taxon>
        <taxon>Hyphomicrobiales</taxon>
        <taxon>Nitrobacteraceae</taxon>
        <taxon>Bradyrhizobium</taxon>
    </lineage>
</organism>
<dbReference type="Gene3D" id="3.90.226.10">
    <property type="entry name" value="2-enoyl-CoA Hydratase, Chain A, domain 1"/>
    <property type="match status" value="1"/>
</dbReference>
<dbReference type="Proteomes" id="UP000030377">
    <property type="component" value="Unassembled WGS sequence"/>
</dbReference>
<feature type="chain" id="PRO_5002016979" evidence="1">
    <location>
        <begin position="27"/>
        <end position="148"/>
    </location>
</feature>
<reference evidence="2 3" key="1">
    <citation type="submission" date="2014-09" db="EMBL/GenBank/DDBJ databases">
        <title>Draft genome of Bradyrhizobium japonicum Is-34.</title>
        <authorList>
            <person name="Tsurumaru H."/>
            <person name="Yamakawa T."/>
            <person name="Hashimoto S."/>
            <person name="Okizaki K."/>
            <person name="Kanesaki Y."/>
            <person name="Yoshikawa H."/>
            <person name="Yajima S."/>
        </authorList>
    </citation>
    <scope>NUCLEOTIDE SEQUENCE [LARGE SCALE GENOMIC DNA]</scope>
    <source>
        <strain evidence="2 3">Is-34</strain>
    </source>
</reference>
<dbReference type="InterPro" id="IPR029045">
    <property type="entry name" value="ClpP/crotonase-like_dom_sf"/>
</dbReference>